<accession>A0A0E0Q0E4</accession>
<keyword evidence="3" id="KW-1185">Reference proteome</keyword>
<name>A0A0E0Q0E4_ORYRU</name>
<feature type="compositionally biased region" description="Acidic residues" evidence="1">
    <location>
        <begin position="42"/>
        <end position="53"/>
    </location>
</feature>
<dbReference type="Gramene" id="ORUFI06G23170.1">
    <property type="protein sequence ID" value="ORUFI06G23170.1"/>
    <property type="gene ID" value="ORUFI06G23170"/>
</dbReference>
<evidence type="ECO:0000313" key="2">
    <source>
        <dbReference type="EnsemblPlants" id="ORUFI06G23170.1"/>
    </source>
</evidence>
<dbReference type="OMA" id="MDWGING"/>
<dbReference type="Proteomes" id="UP000008022">
    <property type="component" value="Unassembled WGS sequence"/>
</dbReference>
<organism evidence="2 3">
    <name type="scientific">Oryza rufipogon</name>
    <name type="common">Brownbeard rice</name>
    <name type="synonym">Asian wild rice</name>
    <dbReference type="NCBI Taxonomy" id="4529"/>
    <lineage>
        <taxon>Eukaryota</taxon>
        <taxon>Viridiplantae</taxon>
        <taxon>Streptophyta</taxon>
        <taxon>Embryophyta</taxon>
        <taxon>Tracheophyta</taxon>
        <taxon>Spermatophyta</taxon>
        <taxon>Magnoliopsida</taxon>
        <taxon>Liliopsida</taxon>
        <taxon>Poales</taxon>
        <taxon>Poaceae</taxon>
        <taxon>BOP clade</taxon>
        <taxon>Oryzoideae</taxon>
        <taxon>Oryzeae</taxon>
        <taxon>Oryzinae</taxon>
        <taxon>Oryza</taxon>
    </lineage>
</organism>
<dbReference type="EnsemblPlants" id="ORUFI06G23170.1">
    <property type="protein sequence ID" value="ORUFI06G23170.1"/>
    <property type="gene ID" value="ORUFI06G23170"/>
</dbReference>
<reference evidence="3" key="1">
    <citation type="submission" date="2013-06" db="EMBL/GenBank/DDBJ databases">
        <authorList>
            <person name="Zhao Q."/>
        </authorList>
    </citation>
    <scope>NUCLEOTIDE SEQUENCE</scope>
    <source>
        <strain evidence="3">cv. W1943</strain>
    </source>
</reference>
<evidence type="ECO:0000256" key="1">
    <source>
        <dbReference type="SAM" id="MobiDB-lite"/>
    </source>
</evidence>
<dbReference type="HOGENOM" id="CLU_2965050_0_0_1"/>
<feature type="region of interest" description="Disordered" evidence="1">
    <location>
        <begin position="13"/>
        <end position="59"/>
    </location>
</feature>
<sequence>MGIRVGWSGMDWGINGGLGRRRQGQNRSCLPPPSHSDVGMYEYDDEVEEDYEEELRPAS</sequence>
<dbReference type="AlphaFoldDB" id="A0A0E0Q0E4"/>
<evidence type="ECO:0000313" key="3">
    <source>
        <dbReference type="Proteomes" id="UP000008022"/>
    </source>
</evidence>
<reference evidence="2" key="2">
    <citation type="submission" date="2015-06" db="UniProtKB">
        <authorList>
            <consortium name="EnsemblPlants"/>
        </authorList>
    </citation>
    <scope>IDENTIFICATION</scope>
</reference>
<proteinExistence type="predicted"/>
<protein>
    <submittedName>
        <fullName evidence="2">Uncharacterized protein</fullName>
    </submittedName>
</protein>